<keyword evidence="3" id="KW-1185">Reference proteome</keyword>
<dbReference type="Proteomes" id="UP001055439">
    <property type="component" value="Chromosome 9"/>
</dbReference>
<evidence type="ECO:0000313" key="3">
    <source>
        <dbReference type="Proteomes" id="UP001055439"/>
    </source>
</evidence>
<gene>
    <name evidence="2" type="ORF">MUK42_13349</name>
</gene>
<sequence length="104" mass="11906">MRRPLRIRTRTQPRRPRGHGEKVIRPRNPISCKMPKQRRTPHTYTMSPVTDFMSATPVEAEAAKINLTTAKIAILHTKQANSIHACPILTWASLFSQVALRCRH</sequence>
<accession>A0A9E7L9C6</accession>
<dbReference type="EMBL" id="CP097511">
    <property type="protein sequence ID" value="URE42740.1"/>
    <property type="molecule type" value="Genomic_DNA"/>
</dbReference>
<evidence type="ECO:0000313" key="2">
    <source>
        <dbReference type="EMBL" id="URE42740.1"/>
    </source>
</evidence>
<feature type="region of interest" description="Disordered" evidence="1">
    <location>
        <begin position="1"/>
        <end position="48"/>
    </location>
</feature>
<organism evidence="2 3">
    <name type="scientific">Musa troglodytarum</name>
    <name type="common">fe'i banana</name>
    <dbReference type="NCBI Taxonomy" id="320322"/>
    <lineage>
        <taxon>Eukaryota</taxon>
        <taxon>Viridiplantae</taxon>
        <taxon>Streptophyta</taxon>
        <taxon>Embryophyta</taxon>
        <taxon>Tracheophyta</taxon>
        <taxon>Spermatophyta</taxon>
        <taxon>Magnoliopsida</taxon>
        <taxon>Liliopsida</taxon>
        <taxon>Zingiberales</taxon>
        <taxon>Musaceae</taxon>
        <taxon>Musa</taxon>
    </lineage>
</organism>
<dbReference type="AlphaFoldDB" id="A0A9E7L9C6"/>
<protein>
    <submittedName>
        <fullName evidence="2">Uncharacterized protein</fullName>
    </submittedName>
</protein>
<feature type="compositionally biased region" description="Basic residues" evidence="1">
    <location>
        <begin position="1"/>
        <end position="17"/>
    </location>
</feature>
<name>A0A9E7L9C6_9LILI</name>
<reference evidence="2" key="1">
    <citation type="submission" date="2022-05" db="EMBL/GenBank/DDBJ databases">
        <title>The Musa troglodytarum L. genome provides insights into the mechanism of non-climacteric behaviour and enrichment of carotenoids.</title>
        <authorList>
            <person name="Wang J."/>
        </authorList>
    </citation>
    <scope>NUCLEOTIDE SEQUENCE</scope>
    <source>
        <tissue evidence="2">Leaf</tissue>
    </source>
</reference>
<proteinExistence type="predicted"/>
<evidence type="ECO:0000256" key="1">
    <source>
        <dbReference type="SAM" id="MobiDB-lite"/>
    </source>
</evidence>